<dbReference type="GO" id="GO:0043952">
    <property type="term" value="P:protein transport by the Sec complex"/>
    <property type="evidence" value="ECO:0007669"/>
    <property type="project" value="UniProtKB-UniRule"/>
</dbReference>
<dbReference type="AlphaFoldDB" id="A0A9X4MY24"/>
<dbReference type="NCBIfam" id="TIGR00916">
    <property type="entry name" value="2A0604s01"/>
    <property type="match status" value="1"/>
</dbReference>
<comment type="similarity">
    <text evidence="9">Belongs to the SecD/SecF family. SecD subfamily.</text>
</comment>
<evidence type="ECO:0000256" key="9">
    <source>
        <dbReference type="HAMAP-Rule" id="MF_01463"/>
    </source>
</evidence>
<organism evidence="14 15">
    <name type="scientific">Profundicola chukchiensis</name>
    <dbReference type="NCBI Taxonomy" id="2961959"/>
    <lineage>
        <taxon>Bacteria</taxon>
        <taxon>Pseudomonadati</taxon>
        <taxon>Bacteroidota</taxon>
        <taxon>Flavobacteriia</taxon>
        <taxon>Flavobacteriales</taxon>
        <taxon>Weeksellaceae</taxon>
        <taxon>Profundicola</taxon>
    </lineage>
</organism>
<dbReference type="HAMAP" id="MF_01463_B">
    <property type="entry name" value="SecD_B"/>
    <property type="match status" value="1"/>
</dbReference>
<feature type="transmembrane region" description="Helical" evidence="9">
    <location>
        <begin position="878"/>
        <end position="899"/>
    </location>
</feature>
<feature type="domain" description="Protein export membrane protein SecD/SecF C-terminal" evidence="11">
    <location>
        <begin position="470"/>
        <end position="641"/>
    </location>
</feature>
<feature type="transmembrane region" description="Helical" evidence="9">
    <location>
        <begin position="816"/>
        <end position="837"/>
    </location>
</feature>
<dbReference type="SUPFAM" id="SSF82866">
    <property type="entry name" value="Multidrug efflux transporter AcrB transmembrane domain"/>
    <property type="match status" value="2"/>
</dbReference>
<gene>
    <name evidence="9 14" type="primary">secD</name>
    <name evidence="10" type="synonym">secF</name>
    <name evidence="14" type="ORF">NMK71_06705</name>
</gene>
<keyword evidence="8 9" id="KW-0472">Membrane</keyword>
<reference evidence="14" key="1">
    <citation type="submission" date="2022-07" db="EMBL/GenBank/DDBJ databases">
        <title>Description and genome-wide analysis of Profundicola chukchiensis gen. nov., sp. nov., marine bacteria isolated from bottom sediments of the Chukchi Sea.</title>
        <authorList>
            <person name="Romanenko L."/>
            <person name="Otstavnykh N."/>
            <person name="Kurilenko V."/>
            <person name="Eremeev V."/>
            <person name="Velansky P."/>
            <person name="Mikhailov V."/>
            <person name="Isaeva M."/>
        </authorList>
    </citation>
    <scope>NUCLEOTIDE SEQUENCE</scope>
    <source>
        <strain evidence="14">KMM 9713</strain>
    </source>
</reference>
<comment type="subcellular location">
    <subcellularLocation>
        <location evidence="1 9">Cell membrane</location>
        <topology evidence="1 9">Multi-pass membrane protein</topology>
    </subcellularLocation>
</comment>
<dbReference type="InterPro" id="IPR055344">
    <property type="entry name" value="SecD_SecF_C_bact"/>
</dbReference>
<dbReference type="GO" id="GO:0015450">
    <property type="term" value="F:protein-transporting ATPase activity"/>
    <property type="evidence" value="ECO:0007669"/>
    <property type="project" value="InterPro"/>
</dbReference>
<dbReference type="Pfam" id="PF21760">
    <property type="entry name" value="SecD_1st"/>
    <property type="match status" value="1"/>
</dbReference>
<evidence type="ECO:0000313" key="15">
    <source>
        <dbReference type="Proteomes" id="UP001152599"/>
    </source>
</evidence>
<dbReference type="Gene3D" id="3.30.70.3220">
    <property type="match status" value="1"/>
</dbReference>
<feature type="domain" description="SecDF P1 head subdomain" evidence="13">
    <location>
        <begin position="369"/>
        <end position="469"/>
    </location>
</feature>
<evidence type="ECO:0000256" key="2">
    <source>
        <dbReference type="ARBA" id="ARBA00022448"/>
    </source>
</evidence>
<dbReference type="Pfam" id="PF22599">
    <property type="entry name" value="SecDF_P1_head"/>
    <property type="match status" value="1"/>
</dbReference>
<comment type="subunit">
    <text evidence="10">Forms a complex with SecD. Part of the essential Sec protein translocation apparatus which comprises SecA, SecYEG and auxiliary proteins SecDF. Other proteins may also be involved.</text>
</comment>
<dbReference type="PANTHER" id="PTHR30081:SF1">
    <property type="entry name" value="PROTEIN TRANSLOCASE SUBUNIT SECD"/>
    <property type="match status" value="1"/>
</dbReference>
<dbReference type="PANTHER" id="PTHR30081">
    <property type="entry name" value="PROTEIN-EXPORT MEMBRANE PROTEIN SEC"/>
    <property type="match status" value="1"/>
</dbReference>
<feature type="transmembrane region" description="Helical" evidence="9">
    <location>
        <begin position="544"/>
        <end position="562"/>
    </location>
</feature>
<proteinExistence type="inferred from homology"/>
<feature type="transmembrane region" description="Helical" evidence="9">
    <location>
        <begin position="616"/>
        <end position="640"/>
    </location>
</feature>
<feature type="transmembrane region" description="Helical" evidence="9">
    <location>
        <begin position="953"/>
        <end position="978"/>
    </location>
</feature>
<comment type="caution">
    <text evidence="9">Lacks conserved residue(s) required for the propagation of feature annotation.</text>
</comment>
<dbReference type="RefSeq" id="WP_304420600.1">
    <property type="nucleotide sequence ID" value="NZ_JANCMU010000003.1"/>
</dbReference>
<dbReference type="FunFam" id="1.20.1640.10:FF:000004">
    <property type="entry name" value="Protein translocase subunit SecD"/>
    <property type="match status" value="1"/>
</dbReference>
<dbReference type="InterPro" id="IPR054384">
    <property type="entry name" value="SecDF_P1_head"/>
</dbReference>
<dbReference type="PRINTS" id="PR01755">
    <property type="entry name" value="SECFTRNLCASE"/>
</dbReference>
<dbReference type="Gene3D" id="3.30.1360.200">
    <property type="match status" value="1"/>
</dbReference>
<evidence type="ECO:0000256" key="3">
    <source>
        <dbReference type="ARBA" id="ARBA00022475"/>
    </source>
</evidence>
<dbReference type="InterPro" id="IPR022645">
    <property type="entry name" value="SecD/SecF_bac"/>
</dbReference>
<evidence type="ECO:0000256" key="5">
    <source>
        <dbReference type="ARBA" id="ARBA00022927"/>
    </source>
</evidence>
<keyword evidence="4 9" id="KW-0812">Transmembrane</keyword>
<protein>
    <recommendedName>
        <fullName evidence="9 10">Multifunctional fusion protein</fullName>
    </recommendedName>
    <domain>
        <recommendedName>
            <fullName evidence="9">Protein translocase subunit SecD</fullName>
        </recommendedName>
    </domain>
    <domain>
        <recommendedName>
            <fullName evidence="10">Protein-export membrane protein SecF</fullName>
        </recommendedName>
    </domain>
</protein>
<keyword evidence="7 9" id="KW-0811">Translocation</keyword>
<sequence>MQGKGLVLTFATVMALMSLYYLSFTWYTNNVESKANKEVQFKMDSLLSKSPNLTVAERESYQNSFKNNTLSRLSKDTLNLGIVKYDYNTAKEKEMSLGLDLKGGMNVILQVSIRDLLSDLADKSQDPDFLEVLNRTTERQKASNAEYIDDFFAEYNAYKQEKGGLKLAAPSWFGTRNNSELININTSDAQAEKVIRDYIESKVSTAFQVIRARIDQFGVTQPVVQRVGESGSGRILVELPGVKDTDRVKNLLQSTAKLEFWEAVRMNNDIAGYFTSLSNRLSAELDSTSTAAPLISKMVPSQGGASHVFVVPTSDTAEVNKAIHSTVGKSLLPGNLRNFKFLWGNKTIRDAANQETDLLPLYAIRGNAKNEALMDGGSVTSASADRQTQTFGNEVMVSMQMNSQGAQNWYEITKKFNQKPIAIVLDNLVYSAPNINEPIAGGRSQISGDFTFNEAKDLSSVLSAGSLPASASIIQADVVGPSLGKEAIQAGILSFAIALALVFVYMILFYSGAGIVSVIALITNLLFLFGILVSFGAVLTLPGIAGVVLTIGMAVDANVIIYERVKEELFKGKSLKESVSIAYSWKGAISAIVDANVTTLITAIVLFFFGEGPIKGFAVTLMIGIFTSLFTSVLFAKLLIYNRLDNGKTISFGNKLTLTFLKDAKYDFLKFKKTAYIISAVLLLISVGSLVTRGLNLGIEFQNGREYKVRFDQPVASNEVAADLANVFVDEEGTQYHPNVVTIGSSNQIKISTKYKSEDDSQEVDKEVEEKLYEGLKKYLPADQSFDEFVNVGETQGQALGLVEYRKVGPSIADDITYNAFYSLGFALAMVFLYLLIRFRKWQFSAAAVLAVFHDSLIVLGLFSLLHGIVPFSLEIDVAFIAAILTVIGYSINDTVIVFDRIREFMYDHPKMSFGKLINAAINTTLTRTMNTSLTTLFVIFIIFVFGGETIRSFMFALLVGIGIGTYSSVFVASFLAYDFSRKSLKNRPE</sequence>
<evidence type="ECO:0000256" key="10">
    <source>
        <dbReference type="HAMAP-Rule" id="MF_01464"/>
    </source>
</evidence>
<dbReference type="NCBIfam" id="TIGR00966">
    <property type="entry name" value="transloc_SecF"/>
    <property type="match status" value="1"/>
</dbReference>
<feature type="transmembrane region" description="Helical" evidence="9">
    <location>
        <begin position="515"/>
        <end position="538"/>
    </location>
</feature>
<feature type="domain" description="Protein translocase subunit SecDF P1" evidence="12">
    <location>
        <begin position="204"/>
        <end position="262"/>
    </location>
</feature>
<dbReference type="Gene3D" id="1.20.1640.10">
    <property type="entry name" value="Multidrug efflux transporter AcrB transmembrane domain"/>
    <property type="match status" value="2"/>
</dbReference>
<dbReference type="Pfam" id="PF02355">
    <property type="entry name" value="SecD_SecF_C"/>
    <property type="match status" value="2"/>
</dbReference>
<evidence type="ECO:0000259" key="13">
    <source>
        <dbReference type="Pfam" id="PF22599"/>
    </source>
</evidence>
<comment type="subunit">
    <text evidence="9">Forms a complex with SecF. Part of the essential Sec protein translocation apparatus which comprises SecA, SecYEG and auxiliary proteins SecDF. Other proteins may also be involved.</text>
</comment>
<dbReference type="InterPro" id="IPR022813">
    <property type="entry name" value="SecD/SecF_arch_bac"/>
</dbReference>
<dbReference type="Pfam" id="PF07549">
    <property type="entry name" value="Sec_GG"/>
    <property type="match status" value="1"/>
</dbReference>
<feature type="transmembrane region" description="Helical" evidence="9">
    <location>
        <begin position="675"/>
        <end position="695"/>
    </location>
</feature>
<dbReference type="InterPro" id="IPR048631">
    <property type="entry name" value="SecD_1st"/>
</dbReference>
<evidence type="ECO:0000259" key="12">
    <source>
        <dbReference type="Pfam" id="PF21760"/>
    </source>
</evidence>
<dbReference type="EMBL" id="JANCMU010000003">
    <property type="protein sequence ID" value="MDG4946099.1"/>
    <property type="molecule type" value="Genomic_DNA"/>
</dbReference>
<dbReference type="InterPro" id="IPR022646">
    <property type="entry name" value="SecD/SecF_CS"/>
</dbReference>
<accession>A0A9X4MY24</accession>
<comment type="similarity">
    <text evidence="10">Belongs to the SecD/SecF family. SecF subfamily.</text>
</comment>
<feature type="transmembrane region" description="Helical" evidence="9">
    <location>
        <begin position="583"/>
        <end position="610"/>
    </location>
</feature>
<evidence type="ECO:0000256" key="8">
    <source>
        <dbReference type="ARBA" id="ARBA00023136"/>
    </source>
</evidence>
<feature type="transmembrane region" description="Helical" evidence="9">
    <location>
        <begin position="7"/>
        <end position="27"/>
    </location>
</feature>
<keyword evidence="5 9" id="KW-0653">Protein transport</keyword>
<dbReference type="InterPro" id="IPR005665">
    <property type="entry name" value="SecF_bac"/>
</dbReference>
<keyword evidence="2 9" id="KW-0813">Transport</keyword>
<feature type="transmembrane region" description="Helical" evidence="9">
    <location>
        <begin position="844"/>
        <end position="866"/>
    </location>
</feature>
<evidence type="ECO:0000256" key="7">
    <source>
        <dbReference type="ARBA" id="ARBA00023010"/>
    </source>
</evidence>
<evidence type="ECO:0000256" key="1">
    <source>
        <dbReference type="ARBA" id="ARBA00004651"/>
    </source>
</evidence>
<feature type="transmembrane region" description="Helical" evidence="9">
    <location>
        <begin position="487"/>
        <end position="508"/>
    </location>
</feature>
<dbReference type="HAMAP" id="MF_01464_B">
    <property type="entry name" value="SecF_B"/>
    <property type="match status" value="1"/>
</dbReference>
<dbReference type="GO" id="GO:0065002">
    <property type="term" value="P:intracellular protein transmembrane transport"/>
    <property type="evidence" value="ECO:0007669"/>
    <property type="project" value="UniProtKB-UniRule"/>
</dbReference>
<dbReference type="NCBIfam" id="TIGR01129">
    <property type="entry name" value="secD"/>
    <property type="match status" value="1"/>
</dbReference>
<evidence type="ECO:0000256" key="4">
    <source>
        <dbReference type="ARBA" id="ARBA00022692"/>
    </source>
</evidence>
<dbReference type="GO" id="GO:0006605">
    <property type="term" value="P:protein targeting"/>
    <property type="evidence" value="ECO:0007669"/>
    <property type="project" value="UniProtKB-UniRule"/>
</dbReference>
<feature type="transmembrane region" description="Helical" evidence="9">
    <location>
        <begin position="920"/>
        <end position="947"/>
    </location>
</feature>
<dbReference type="InterPro" id="IPR048634">
    <property type="entry name" value="SecD_SecF_C"/>
</dbReference>
<keyword evidence="6 9" id="KW-1133">Transmembrane helix</keyword>
<name>A0A9X4MY24_9FLAO</name>
<keyword evidence="3 9" id="KW-1003">Cell membrane</keyword>
<keyword evidence="15" id="KW-1185">Reference proteome</keyword>
<feature type="domain" description="Protein export membrane protein SecD/SecF C-terminal" evidence="11">
    <location>
        <begin position="801"/>
        <end position="981"/>
    </location>
</feature>
<evidence type="ECO:0000313" key="14">
    <source>
        <dbReference type="EMBL" id="MDG4946099.1"/>
    </source>
</evidence>
<dbReference type="GO" id="GO:0005886">
    <property type="term" value="C:plasma membrane"/>
    <property type="evidence" value="ECO:0007669"/>
    <property type="project" value="UniProtKB-SubCell"/>
</dbReference>
<dbReference type="Proteomes" id="UP001152599">
    <property type="component" value="Unassembled WGS sequence"/>
</dbReference>
<comment type="function">
    <text evidence="9">Part of the Sec protein translocase complex. Interacts with the SecYEG preprotein conducting channel. SecDF uses the proton motive force (PMF) to complete protein translocation after the ATP-dependent function of SecA.</text>
</comment>
<dbReference type="InterPro" id="IPR005791">
    <property type="entry name" value="SecD"/>
</dbReference>
<evidence type="ECO:0000259" key="11">
    <source>
        <dbReference type="Pfam" id="PF02355"/>
    </source>
</evidence>
<comment type="caution">
    <text evidence="14">The sequence shown here is derived from an EMBL/GenBank/DDBJ whole genome shotgun (WGS) entry which is preliminary data.</text>
</comment>
<evidence type="ECO:0000256" key="6">
    <source>
        <dbReference type="ARBA" id="ARBA00022989"/>
    </source>
</evidence>